<comment type="caution">
    <text evidence="1">The sequence shown here is derived from an EMBL/GenBank/DDBJ whole genome shotgun (WGS) entry which is preliminary data.</text>
</comment>
<dbReference type="Proteomes" id="UP000478148">
    <property type="component" value="Unassembled WGS sequence"/>
</dbReference>
<proteinExistence type="predicted"/>
<evidence type="ECO:0000313" key="1">
    <source>
        <dbReference type="EMBL" id="NGM14328.1"/>
    </source>
</evidence>
<accession>A0A6M1L7U9</accession>
<name>A0A6M1L7U9_9ACTN</name>
<dbReference type="RefSeq" id="WP_164448206.1">
    <property type="nucleotide sequence ID" value="NZ_SAIY01000005.1"/>
</dbReference>
<gene>
    <name evidence="1" type="ORF">ENC19_17480</name>
</gene>
<dbReference type="AlphaFoldDB" id="A0A6M1L7U9"/>
<sequence>MTMMSAERLRTLCHALRAGEIDCDDDLVRSIEADVEEYGREERTQLPPRHLAARLPLMGWLIYEATWSALTQISDGRREDDAEVLAAIKARYELIARTKNAALMLPWPEHASRALGALRAQALAESKRDTEDGYLRAQMEHQQARNRHGEYMTYPRRSPDAVDRTEFSLALDEILLQLNLAEAGTACRVAERVIGHWAEEYGSADQTEYAQRMFDQLTNGVDVGEQALAAADRIANGPGFADEVSETRLALPTSFINPGIMTARAVLLMLALSANMDELGRLPLGNDESWDDTRRRLCERFKNAYDYVERPIVNSKGERIEPRDTLKLAIVQTRLSAALLMPGLRLPSSWTFAPFLAHELLDDEAVEAMCAWMTERVTDARGRRKQRSVHRGIGSAVMPSFIDSVEACRVAMGGSAGFRDWRARWYMLDAYAHENGRAERVSAVLGIPLTRQRPI</sequence>
<organism evidence="1 2">
    <name type="scientific">Verrucosispora sioxanthis</name>
    <dbReference type="NCBI Taxonomy" id="2499994"/>
    <lineage>
        <taxon>Bacteria</taxon>
        <taxon>Bacillati</taxon>
        <taxon>Actinomycetota</taxon>
        <taxon>Actinomycetes</taxon>
        <taxon>Micromonosporales</taxon>
        <taxon>Micromonosporaceae</taxon>
        <taxon>Micromonospora</taxon>
    </lineage>
</organism>
<reference evidence="1 2" key="1">
    <citation type="submission" date="2020-02" db="EMBL/GenBank/DDBJ databases">
        <title>Draft Genome Sequence of Verrucosispora sp. Strain CWR15, Isolated from Gulf of Mexico Sponge.</title>
        <authorList>
            <person name="Kennedy S.J."/>
            <person name="Cella E."/>
            <person name="Azarian T."/>
            <person name="Baker B.J."/>
            <person name="Shaw L.N."/>
        </authorList>
    </citation>
    <scope>NUCLEOTIDE SEQUENCE [LARGE SCALE GENOMIC DNA]</scope>
    <source>
        <strain evidence="1 2">CWR15</strain>
    </source>
</reference>
<dbReference type="EMBL" id="SAIY01000005">
    <property type="protein sequence ID" value="NGM14328.1"/>
    <property type="molecule type" value="Genomic_DNA"/>
</dbReference>
<keyword evidence="2" id="KW-1185">Reference proteome</keyword>
<protein>
    <submittedName>
        <fullName evidence="1">Uncharacterized protein</fullName>
    </submittedName>
</protein>
<evidence type="ECO:0000313" key="2">
    <source>
        <dbReference type="Proteomes" id="UP000478148"/>
    </source>
</evidence>